<comment type="caution">
    <text evidence="6">The sequence shown here is derived from an EMBL/GenBank/DDBJ whole genome shotgun (WGS) entry which is preliminary data.</text>
</comment>
<evidence type="ECO:0000256" key="3">
    <source>
        <dbReference type="SAM" id="Phobius"/>
    </source>
</evidence>
<evidence type="ECO:0000256" key="1">
    <source>
        <dbReference type="ARBA" id="ARBA00008307"/>
    </source>
</evidence>
<comment type="similarity">
    <text evidence="1">Belongs to the mab-21 family.</text>
</comment>
<keyword evidence="3" id="KW-0812">Transmembrane</keyword>
<accession>A0AAV6RB23</accession>
<proteinExistence type="inferred from homology"/>
<dbReference type="GO" id="GO:0035861">
    <property type="term" value="C:site of double-strand break"/>
    <property type="evidence" value="ECO:0007669"/>
    <property type="project" value="TreeGrafter"/>
</dbReference>
<dbReference type="Pfam" id="PF03281">
    <property type="entry name" value="Mab-21"/>
    <property type="match status" value="1"/>
</dbReference>
<sequence length="529" mass="60361">MKVSAEEYGRSQSSGSCSYELKVIVTILERETASEEVAVDASRPGFVSTAQDSNYAPASSPTEVTSPCRQRQKQKVQKQLSEEGSMLVEDSVPISPELANWIKLNSKGLKIRKKDRQWASEVVNDFRECLLKFLRSCTKEPFFQSAEFLNTGSYFEKVKIHSPDEFDMMLKLQSPARLDMKELDGGLFYQLDLDHQPRGPIQAFLLDNERTLSSSKILKTMYRLVRQFLKTYKVPDELCHWEVNRKRPTSPAVTLSLYRSENVDEELISLDLVPALEIHPSQGWPAVVRNGPDVNNWLGKKVRLEIKSQPCYFVPKRMKGQNISDEAKESWRISFSHIEKKMMTYHGNTKTCCESNATKCCRKSCLMLLKSLIEGLKQRFPKELDDLCSYHGKTAFLHTLSVRFHDSMWACEKLPGCFLYLLGDLEDHARRGSLPHFFVPDCNLFSPLHFPRRALAFLVNALLEQKREGLPLLKPPAPVSPLKLRTSHSEDSSVLTEEQPTNSLLSHLNKLPIFIVALVVVVFLIYVNK</sequence>
<feature type="transmembrane region" description="Helical" evidence="3">
    <location>
        <begin position="511"/>
        <end position="527"/>
    </location>
</feature>
<feature type="region of interest" description="Disordered" evidence="2">
    <location>
        <begin position="50"/>
        <end position="70"/>
    </location>
</feature>
<dbReference type="EMBL" id="JAGKHQ010000013">
    <property type="protein sequence ID" value="KAG7501211.1"/>
    <property type="molecule type" value="Genomic_DNA"/>
</dbReference>
<dbReference type="GO" id="GO:0005634">
    <property type="term" value="C:nucleus"/>
    <property type="evidence" value="ECO:0007669"/>
    <property type="project" value="TreeGrafter"/>
</dbReference>
<dbReference type="SMART" id="SM01265">
    <property type="entry name" value="Mab-21"/>
    <property type="match status" value="1"/>
</dbReference>
<dbReference type="GO" id="GO:0003690">
    <property type="term" value="F:double-stranded DNA binding"/>
    <property type="evidence" value="ECO:0007669"/>
    <property type="project" value="TreeGrafter"/>
</dbReference>
<dbReference type="AlphaFoldDB" id="A0AAV6RB23"/>
<evidence type="ECO:0000259" key="4">
    <source>
        <dbReference type="Pfam" id="PF03281"/>
    </source>
</evidence>
<dbReference type="GO" id="GO:0071360">
    <property type="term" value="P:cellular response to exogenous dsRNA"/>
    <property type="evidence" value="ECO:0007669"/>
    <property type="project" value="TreeGrafter"/>
</dbReference>
<evidence type="ECO:0008006" key="8">
    <source>
        <dbReference type="Google" id="ProtNLM"/>
    </source>
</evidence>
<keyword evidence="3" id="KW-0472">Membrane</keyword>
<dbReference type="GO" id="GO:0061501">
    <property type="term" value="F:2',3'-cyclic GMP-AMP synthase activity"/>
    <property type="evidence" value="ECO:0007669"/>
    <property type="project" value="TreeGrafter"/>
</dbReference>
<dbReference type="Pfam" id="PF20266">
    <property type="entry name" value="Mab-21_C"/>
    <property type="match status" value="1"/>
</dbReference>
<evidence type="ECO:0000313" key="6">
    <source>
        <dbReference type="EMBL" id="KAG7501211.1"/>
    </source>
</evidence>
<gene>
    <name evidence="6" type="ORF">JOB18_042856</name>
</gene>
<feature type="domain" description="Mab-21-like nucleotidyltransferase" evidence="4">
    <location>
        <begin position="154"/>
        <end position="344"/>
    </location>
</feature>
<feature type="compositionally biased region" description="Polar residues" evidence="2">
    <location>
        <begin position="50"/>
        <end position="68"/>
    </location>
</feature>
<feature type="domain" description="Mab-21-like HhH/H2TH-like" evidence="5">
    <location>
        <begin position="361"/>
        <end position="460"/>
    </location>
</feature>
<keyword evidence="7" id="KW-1185">Reference proteome</keyword>
<dbReference type="InterPro" id="IPR024810">
    <property type="entry name" value="MAB21L/cGLR"/>
</dbReference>
<dbReference type="GO" id="GO:0006974">
    <property type="term" value="P:DNA damage response"/>
    <property type="evidence" value="ECO:0007669"/>
    <property type="project" value="TreeGrafter"/>
</dbReference>
<dbReference type="GO" id="GO:0038001">
    <property type="term" value="P:paracrine signaling"/>
    <property type="evidence" value="ECO:0007669"/>
    <property type="project" value="TreeGrafter"/>
</dbReference>
<dbReference type="GO" id="GO:0032481">
    <property type="term" value="P:positive regulation of type I interferon production"/>
    <property type="evidence" value="ECO:0007669"/>
    <property type="project" value="TreeGrafter"/>
</dbReference>
<dbReference type="PANTHER" id="PTHR10656">
    <property type="entry name" value="CELL FATE DETERMINING PROTEIN MAB21-RELATED"/>
    <property type="match status" value="1"/>
</dbReference>
<protein>
    <recommendedName>
        <fullName evidence="8">Cyclic GMP-AMP synthase</fullName>
    </recommendedName>
</protein>
<dbReference type="InterPro" id="IPR046903">
    <property type="entry name" value="Mab-21-like_nuc_Trfase"/>
</dbReference>
<evidence type="ECO:0000313" key="7">
    <source>
        <dbReference type="Proteomes" id="UP000693946"/>
    </source>
</evidence>
<dbReference type="Proteomes" id="UP000693946">
    <property type="component" value="Linkage Group LG20"/>
</dbReference>
<dbReference type="GO" id="GO:0002218">
    <property type="term" value="P:activation of innate immune response"/>
    <property type="evidence" value="ECO:0007669"/>
    <property type="project" value="TreeGrafter"/>
</dbReference>
<evidence type="ECO:0000256" key="2">
    <source>
        <dbReference type="SAM" id="MobiDB-lite"/>
    </source>
</evidence>
<dbReference type="GO" id="GO:2000042">
    <property type="term" value="P:negative regulation of double-strand break repair via homologous recombination"/>
    <property type="evidence" value="ECO:0007669"/>
    <property type="project" value="TreeGrafter"/>
</dbReference>
<reference evidence="6 7" key="1">
    <citation type="journal article" date="2021" name="Sci. Rep.">
        <title>Chromosome anchoring in Senegalese sole (Solea senegalensis) reveals sex-associated markers and genome rearrangements in flatfish.</title>
        <authorList>
            <person name="Guerrero-Cozar I."/>
            <person name="Gomez-Garrido J."/>
            <person name="Berbel C."/>
            <person name="Martinez-Blanch J.F."/>
            <person name="Alioto T."/>
            <person name="Claros M.G."/>
            <person name="Gagnaire P.A."/>
            <person name="Manchado M."/>
        </authorList>
    </citation>
    <scope>NUCLEOTIDE SEQUENCE [LARGE SCALE GENOMIC DNA]</scope>
    <source>
        <strain evidence="6">Sse05_10M</strain>
    </source>
</reference>
<dbReference type="GO" id="GO:0003682">
    <property type="term" value="F:chromatin binding"/>
    <property type="evidence" value="ECO:0007669"/>
    <property type="project" value="TreeGrafter"/>
</dbReference>
<dbReference type="InterPro" id="IPR046906">
    <property type="entry name" value="Mab-21_HhH/H2TH-like"/>
</dbReference>
<evidence type="ECO:0000259" key="5">
    <source>
        <dbReference type="Pfam" id="PF20266"/>
    </source>
</evidence>
<name>A0AAV6RB23_SOLSE</name>
<keyword evidence="3" id="KW-1133">Transmembrane helix</keyword>
<dbReference type="FunFam" id="1.10.1410.40:FF:000007">
    <property type="entry name" value="Cyclic GMP-AMP synthase"/>
    <property type="match status" value="1"/>
</dbReference>
<dbReference type="PANTHER" id="PTHR10656:SF35">
    <property type="entry name" value="CYCLIC GMP-AMP SYNTHASE"/>
    <property type="match status" value="1"/>
</dbReference>
<dbReference type="GO" id="GO:0005829">
    <property type="term" value="C:cytosol"/>
    <property type="evidence" value="ECO:0007669"/>
    <property type="project" value="TreeGrafter"/>
</dbReference>
<organism evidence="6 7">
    <name type="scientific">Solea senegalensis</name>
    <name type="common">Senegalese sole</name>
    <dbReference type="NCBI Taxonomy" id="28829"/>
    <lineage>
        <taxon>Eukaryota</taxon>
        <taxon>Metazoa</taxon>
        <taxon>Chordata</taxon>
        <taxon>Craniata</taxon>
        <taxon>Vertebrata</taxon>
        <taxon>Euteleostomi</taxon>
        <taxon>Actinopterygii</taxon>
        <taxon>Neopterygii</taxon>
        <taxon>Teleostei</taxon>
        <taxon>Neoteleostei</taxon>
        <taxon>Acanthomorphata</taxon>
        <taxon>Carangaria</taxon>
        <taxon>Pleuronectiformes</taxon>
        <taxon>Pleuronectoidei</taxon>
        <taxon>Soleidae</taxon>
        <taxon>Solea</taxon>
    </lineage>
</organism>
<dbReference type="GO" id="GO:0002230">
    <property type="term" value="P:positive regulation of defense response to virus by host"/>
    <property type="evidence" value="ECO:0007669"/>
    <property type="project" value="TreeGrafter"/>
</dbReference>